<comment type="function">
    <text evidence="6">Specifically methylates the N4 position of cytidine in position 1402 (C1402) of 16S rRNA.</text>
</comment>
<dbReference type="GO" id="GO:0008168">
    <property type="term" value="F:methyltransferase activity"/>
    <property type="evidence" value="ECO:0007669"/>
    <property type="project" value="UniProtKB-KW"/>
</dbReference>
<keyword evidence="3 6" id="KW-0489">Methyltransferase</keyword>
<comment type="similarity">
    <text evidence="1 6">Belongs to the methyltransferase superfamily. RsmH family.</text>
</comment>
<dbReference type="Gene3D" id="1.10.150.170">
    <property type="entry name" value="Putative methyltransferase TM0872, insert domain"/>
    <property type="match status" value="1"/>
</dbReference>
<protein>
    <recommendedName>
        <fullName evidence="6">Ribosomal RNA small subunit methyltransferase H</fullName>
        <ecNumber evidence="6">2.1.1.199</ecNumber>
    </recommendedName>
    <alternativeName>
        <fullName evidence="6">16S rRNA m(4)C1402 methyltransferase</fullName>
    </alternativeName>
    <alternativeName>
        <fullName evidence="6">rRNA (cytosine-N(4)-)-methyltransferase RsmH</fullName>
    </alternativeName>
</protein>
<evidence type="ECO:0000256" key="7">
    <source>
        <dbReference type="SAM" id="MobiDB-lite"/>
    </source>
</evidence>
<keyword evidence="6" id="KW-0963">Cytoplasm</keyword>
<evidence type="ECO:0000313" key="8">
    <source>
        <dbReference type="EMBL" id="MFC6020387.1"/>
    </source>
</evidence>
<feature type="compositionally biased region" description="Basic and acidic residues" evidence="7">
    <location>
        <begin position="335"/>
        <end position="346"/>
    </location>
</feature>
<feature type="binding site" evidence="6">
    <location>
        <position position="87"/>
    </location>
    <ligand>
        <name>S-adenosyl-L-methionine</name>
        <dbReference type="ChEBI" id="CHEBI:59789"/>
    </ligand>
</feature>
<name>A0ABW1KF43_9ACTN</name>
<dbReference type="InterPro" id="IPR023397">
    <property type="entry name" value="SAM-dep_MeTrfase_MraW_recog"/>
</dbReference>
<dbReference type="PANTHER" id="PTHR11265:SF0">
    <property type="entry name" value="12S RRNA N4-METHYLCYTIDINE METHYLTRANSFERASE"/>
    <property type="match status" value="1"/>
</dbReference>
<evidence type="ECO:0000313" key="9">
    <source>
        <dbReference type="Proteomes" id="UP001596203"/>
    </source>
</evidence>
<keyword evidence="4 6" id="KW-0808">Transferase</keyword>
<feature type="compositionally biased region" description="Basic and acidic residues" evidence="7">
    <location>
        <begin position="355"/>
        <end position="364"/>
    </location>
</feature>
<keyword evidence="2 6" id="KW-0698">rRNA processing</keyword>
<dbReference type="Gene3D" id="3.40.50.150">
    <property type="entry name" value="Vaccinia Virus protein VP39"/>
    <property type="match status" value="1"/>
</dbReference>
<dbReference type="HAMAP" id="MF_01007">
    <property type="entry name" value="16SrRNA_methyltr_H"/>
    <property type="match status" value="1"/>
</dbReference>
<keyword evidence="5 6" id="KW-0949">S-adenosyl-L-methionine</keyword>
<comment type="catalytic activity">
    <reaction evidence="6">
        <text>cytidine(1402) in 16S rRNA + S-adenosyl-L-methionine = N(4)-methylcytidine(1402) in 16S rRNA + S-adenosyl-L-homocysteine + H(+)</text>
        <dbReference type="Rhea" id="RHEA:42928"/>
        <dbReference type="Rhea" id="RHEA-COMP:10286"/>
        <dbReference type="Rhea" id="RHEA-COMP:10287"/>
        <dbReference type="ChEBI" id="CHEBI:15378"/>
        <dbReference type="ChEBI" id="CHEBI:57856"/>
        <dbReference type="ChEBI" id="CHEBI:59789"/>
        <dbReference type="ChEBI" id="CHEBI:74506"/>
        <dbReference type="ChEBI" id="CHEBI:82748"/>
        <dbReference type="EC" id="2.1.1.199"/>
    </reaction>
</comment>
<dbReference type="EC" id="2.1.1.199" evidence="6"/>
<evidence type="ECO:0000256" key="6">
    <source>
        <dbReference type="HAMAP-Rule" id="MF_01007"/>
    </source>
</evidence>
<organism evidence="8 9">
    <name type="scientific">Plantactinospora solaniradicis</name>
    <dbReference type="NCBI Taxonomy" id="1723736"/>
    <lineage>
        <taxon>Bacteria</taxon>
        <taxon>Bacillati</taxon>
        <taxon>Actinomycetota</taxon>
        <taxon>Actinomycetes</taxon>
        <taxon>Micromonosporales</taxon>
        <taxon>Micromonosporaceae</taxon>
        <taxon>Plantactinospora</taxon>
    </lineage>
</organism>
<evidence type="ECO:0000256" key="5">
    <source>
        <dbReference type="ARBA" id="ARBA00022691"/>
    </source>
</evidence>
<evidence type="ECO:0000256" key="4">
    <source>
        <dbReference type="ARBA" id="ARBA00022679"/>
    </source>
</evidence>
<feature type="binding site" evidence="6">
    <location>
        <position position="108"/>
    </location>
    <ligand>
        <name>S-adenosyl-L-methionine</name>
        <dbReference type="ChEBI" id="CHEBI:59789"/>
    </ligand>
</feature>
<dbReference type="Pfam" id="PF01795">
    <property type="entry name" value="Methyltransf_5"/>
    <property type="match status" value="1"/>
</dbReference>
<feature type="region of interest" description="Disordered" evidence="7">
    <location>
        <begin position="313"/>
        <end position="379"/>
    </location>
</feature>
<accession>A0ABW1KF43</accession>
<proteinExistence type="inferred from homology"/>
<dbReference type="GO" id="GO:0032259">
    <property type="term" value="P:methylation"/>
    <property type="evidence" value="ECO:0007669"/>
    <property type="project" value="UniProtKB-KW"/>
</dbReference>
<sequence length="379" mass="40968">MGELRGTHVPVLLERCLELLAPALDRDDRTTVYVDATLGLAGHAEAVLAAHPRTVLIGLDRDTEALAHARARLDRYADRIHLVHAVYDEFAEVLDRLGYARVDGVLFDLGVSSLQLDAPDRGFAYAQDAPLDMRMDQSTGTTAEEVVNTYSHGELARVLRVYGEERFAGRIASAIIRERERTRLTSSARLAELVRDSIPAPARRTGGHPAKRTFQALRIEVNRELAALETALPAALDALSLGGRAVVLSYHSLEDRITKQVLTGRSRSTGPVDLPVELPGTGPMLRLLSRGAELAGESEVEANPRAASVRLRAAERIEQDGTNGTETTTRKRAARERPGRVAEEVRTSGAGVADGSEKARREMPRSPGDGGGTTVQGEG</sequence>
<dbReference type="PANTHER" id="PTHR11265">
    <property type="entry name" value="S-ADENOSYL-METHYLTRANSFERASE MRAW"/>
    <property type="match status" value="1"/>
</dbReference>
<feature type="binding site" evidence="6">
    <location>
        <begin position="41"/>
        <end position="43"/>
    </location>
    <ligand>
        <name>S-adenosyl-L-methionine</name>
        <dbReference type="ChEBI" id="CHEBI:59789"/>
    </ligand>
</feature>
<feature type="binding site" evidence="6">
    <location>
        <position position="60"/>
    </location>
    <ligand>
        <name>S-adenosyl-L-methionine</name>
        <dbReference type="ChEBI" id="CHEBI:59789"/>
    </ligand>
</feature>
<evidence type="ECO:0000256" key="3">
    <source>
        <dbReference type="ARBA" id="ARBA00022603"/>
    </source>
</evidence>
<evidence type="ECO:0000256" key="2">
    <source>
        <dbReference type="ARBA" id="ARBA00022552"/>
    </source>
</evidence>
<dbReference type="Proteomes" id="UP001596203">
    <property type="component" value="Unassembled WGS sequence"/>
</dbReference>
<reference evidence="9" key="1">
    <citation type="journal article" date="2019" name="Int. J. Syst. Evol. Microbiol.">
        <title>The Global Catalogue of Microorganisms (GCM) 10K type strain sequencing project: providing services to taxonomists for standard genome sequencing and annotation.</title>
        <authorList>
            <consortium name="The Broad Institute Genomics Platform"/>
            <consortium name="The Broad Institute Genome Sequencing Center for Infectious Disease"/>
            <person name="Wu L."/>
            <person name="Ma J."/>
        </authorList>
    </citation>
    <scope>NUCLEOTIDE SEQUENCE [LARGE SCALE GENOMIC DNA]</scope>
    <source>
        <strain evidence="9">ZS-35-S2</strain>
    </source>
</reference>
<comment type="subcellular location">
    <subcellularLocation>
        <location evidence="6">Cytoplasm</location>
    </subcellularLocation>
</comment>
<feature type="binding site" evidence="6">
    <location>
        <position position="115"/>
    </location>
    <ligand>
        <name>S-adenosyl-L-methionine</name>
        <dbReference type="ChEBI" id="CHEBI:59789"/>
    </ligand>
</feature>
<dbReference type="EMBL" id="JBHSPR010000032">
    <property type="protein sequence ID" value="MFC6020387.1"/>
    <property type="molecule type" value="Genomic_DNA"/>
</dbReference>
<gene>
    <name evidence="6 8" type="primary">rsmH</name>
    <name evidence="8" type="ORF">ACFP2T_29985</name>
</gene>
<dbReference type="NCBIfam" id="TIGR00006">
    <property type="entry name" value="16S rRNA (cytosine(1402)-N(4))-methyltransferase RsmH"/>
    <property type="match status" value="1"/>
</dbReference>
<dbReference type="InterPro" id="IPR002903">
    <property type="entry name" value="RsmH"/>
</dbReference>
<evidence type="ECO:0000256" key="1">
    <source>
        <dbReference type="ARBA" id="ARBA00010396"/>
    </source>
</evidence>
<dbReference type="RefSeq" id="WP_377427515.1">
    <property type="nucleotide sequence ID" value="NZ_JBHSPR010000032.1"/>
</dbReference>
<dbReference type="SUPFAM" id="SSF53335">
    <property type="entry name" value="S-adenosyl-L-methionine-dependent methyltransferases"/>
    <property type="match status" value="1"/>
</dbReference>
<comment type="caution">
    <text evidence="8">The sequence shown here is derived from an EMBL/GenBank/DDBJ whole genome shotgun (WGS) entry which is preliminary data.</text>
</comment>
<dbReference type="SUPFAM" id="SSF81799">
    <property type="entry name" value="Putative methyltransferase TM0872, insert domain"/>
    <property type="match status" value="1"/>
</dbReference>
<feature type="compositionally biased region" description="Gly residues" evidence="7">
    <location>
        <begin position="368"/>
        <end position="379"/>
    </location>
</feature>
<keyword evidence="9" id="KW-1185">Reference proteome</keyword>
<dbReference type="InterPro" id="IPR029063">
    <property type="entry name" value="SAM-dependent_MTases_sf"/>
</dbReference>